<dbReference type="PROSITE" id="PS00028">
    <property type="entry name" value="ZINC_FINGER_C2H2_1"/>
    <property type="match status" value="1"/>
</dbReference>
<dbReference type="Pfam" id="PF01026">
    <property type="entry name" value="TatD_DNase"/>
    <property type="match status" value="1"/>
</dbReference>
<feature type="region of interest" description="Disordered" evidence="2">
    <location>
        <begin position="25"/>
        <end position="85"/>
    </location>
</feature>
<feature type="domain" description="C2H2-type" evidence="3">
    <location>
        <begin position="222"/>
        <end position="243"/>
    </location>
</feature>
<feature type="compositionally biased region" description="Basic and acidic residues" evidence="2">
    <location>
        <begin position="33"/>
        <end position="55"/>
    </location>
</feature>
<dbReference type="PANTHER" id="PTHR46363">
    <property type="entry name" value="DEOXYRIBONUCLEASE TATDN2-RELATED"/>
    <property type="match status" value="1"/>
</dbReference>
<dbReference type="EMBL" id="CACVKT020005120">
    <property type="protein sequence ID" value="CAC5393029.1"/>
    <property type="molecule type" value="Genomic_DNA"/>
</dbReference>
<evidence type="ECO:0000256" key="1">
    <source>
        <dbReference type="ARBA" id="ARBA00009275"/>
    </source>
</evidence>
<dbReference type="GO" id="GO:0016788">
    <property type="term" value="F:hydrolase activity, acting on ester bonds"/>
    <property type="evidence" value="ECO:0007669"/>
    <property type="project" value="InterPro"/>
</dbReference>
<reference evidence="4 5" key="1">
    <citation type="submission" date="2020-06" db="EMBL/GenBank/DDBJ databases">
        <authorList>
            <person name="Li R."/>
            <person name="Bekaert M."/>
        </authorList>
    </citation>
    <scope>NUCLEOTIDE SEQUENCE [LARGE SCALE GENOMIC DNA]</scope>
    <source>
        <strain evidence="5">wild</strain>
    </source>
</reference>
<dbReference type="EC" id="3.1.21.-" evidence="4"/>
<dbReference type="PANTHER" id="PTHR46363:SF1">
    <property type="entry name" value="DEOXYRIBONUCLEASE TATDN2-RELATED"/>
    <property type="match status" value="1"/>
</dbReference>
<dbReference type="Gene3D" id="3.20.20.140">
    <property type="entry name" value="Metal-dependent hydrolases"/>
    <property type="match status" value="1"/>
</dbReference>
<keyword evidence="5" id="KW-1185">Reference proteome</keyword>
<dbReference type="InterPro" id="IPR001130">
    <property type="entry name" value="TatD-like"/>
</dbReference>
<dbReference type="AlphaFoldDB" id="A0A6J8CCT9"/>
<comment type="similarity">
    <text evidence="1">Belongs to the metallo-dependent hydrolases superfamily. TatD-type hydrolase family.</text>
</comment>
<sequence length="663" mass="76948">MAKSWSNGKEMEEVYRQYYEDLDYDEDVDEGKEDTHLETKQEDVWIEQEDTHQETEQEDVWIEQEEDIHQESEQEDTHQETEQEDVRIVIREKERRRQEKEDERYHQVMREADEDLCVPMVVTKKQELEMDQKKYQEVLKAADEDMGIPIVARSKPTDEEQYHQIVKEADEDLCIPLTTPEVPVQCPPKCKLCFICQLPMRHPFRHTAKFHLPWYVAAESACFHCKQQFAQVTMLIHHINNVHPEVESDAKFGPDKYQMWVQLINGLLSQGLRELARILEVSYPDGLIHFVSCLNIPGNKMYGVSQNLTFRTEEVFLADIFCQINNLSKFNFNIFDNFGQTYIHSLLHWKILKIVISKLTAEQQNMIQTFEEQKDRFGLFNGCLSTKPTGPLMAVDAHFHLDQLMVKTGLTGIHELDDMGTSDLFKTKLSFLIANYCNPAKFPSSAERSEIRKDHRIRLSFGMHPRIVNSNSTSTLDRFFKNLTSILASSKTVSVGECGLDTTDRPNSQNFQKQITYFEKQLNLAVQKNLPVVVHSRGDNNLNLSTLTSMVNNLPRNHKIHWHCFTGTEQIFESASSHFSNIVFGVTPFIFTDKYHSIKQFICNKGINRIVLESDAPYIRYKEQLANPYTVIFVAHEISKLLLIPVEEVLATTTKNSQMIYGC</sequence>
<evidence type="ECO:0000259" key="3">
    <source>
        <dbReference type="PROSITE" id="PS00028"/>
    </source>
</evidence>
<feature type="compositionally biased region" description="Basic and acidic residues" evidence="2">
    <location>
        <begin position="67"/>
        <end position="85"/>
    </location>
</feature>
<keyword evidence="4" id="KW-0378">Hydrolase</keyword>
<name>A0A6J8CCT9_MYTCO</name>
<feature type="compositionally biased region" description="Acidic residues" evidence="2">
    <location>
        <begin position="56"/>
        <end position="66"/>
    </location>
</feature>
<dbReference type="InterPro" id="IPR032466">
    <property type="entry name" value="Metal_Hydrolase"/>
</dbReference>
<gene>
    <name evidence="4" type="ORF">MCOR_27923</name>
</gene>
<dbReference type="InterPro" id="IPR013087">
    <property type="entry name" value="Znf_C2H2_type"/>
</dbReference>
<protein>
    <submittedName>
        <fullName evidence="4">TatD</fullName>
        <ecNumber evidence="4">3.1.21.-</ecNumber>
    </submittedName>
</protein>
<accession>A0A6J8CCT9</accession>
<dbReference type="SUPFAM" id="SSF51556">
    <property type="entry name" value="Metallo-dependent hydrolases"/>
    <property type="match status" value="1"/>
</dbReference>
<evidence type="ECO:0000313" key="4">
    <source>
        <dbReference type="EMBL" id="CAC5393029.1"/>
    </source>
</evidence>
<dbReference type="Proteomes" id="UP000507470">
    <property type="component" value="Unassembled WGS sequence"/>
</dbReference>
<dbReference type="OrthoDB" id="9980814at2759"/>
<proteinExistence type="inferred from homology"/>
<organism evidence="4 5">
    <name type="scientific">Mytilus coruscus</name>
    <name type="common">Sea mussel</name>
    <dbReference type="NCBI Taxonomy" id="42192"/>
    <lineage>
        <taxon>Eukaryota</taxon>
        <taxon>Metazoa</taxon>
        <taxon>Spiralia</taxon>
        <taxon>Lophotrochozoa</taxon>
        <taxon>Mollusca</taxon>
        <taxon>Bivalvia</taxon>
        <taxon>Autobranchia</taxon>
        <taxon>Pteriomorphia</taxon>
        <taxon>Mytilida</taxon>
        <taxon>Mytiloidea</taxon>
        <taxon>Mytilidae</taxon>
        <taxon>Mytilinae</taxon>
        <taxon>Mytilus</taxon>
    </lineage>
</organism>
<evidence type="ECO:0000256" key="2">
    <source>
        <dbReference type="SAM" id="MobiDB-lite"/>
    </source>
</evidence>
<evidence type="ECO:0000313" key="5">
    <source>
        <dbReference type="Proteomes" id="UP000507470"/>
    </source>
</evidence>